<evidence type="ECO:0000256" key="1">
    <source>
        <dbReference type="ARBA" id="ARBA00022741"/>
    </source>
</evidence>
<keyword evidence="6" id="KW-0347">Helicase</keyword>
<dbReference type="Pfam" id="PF23162">
    <property type="entry name" value="AEP_C962R"/>
    <property type="match status" value="1"/>
</dbReference>
<keyword evidence="1" id="KW-0547">Nucleotide-binding</keyword>
<dbReference type="EMBL" id="MK072503">
    <property type="protein sequence ID" value="AYV86370.1"/>
    <property type="molecule type" value="Genomic_DNA"/>
</dbReference>
<dbReference type="InterPro" id="IPR051620">
    <property type="entry name" value="ORF904-like_C"/>
</dbReference>
<dbReference type="InterPro" id="IPR027417">
    <property type="entry name" value="P-loop_NTPase"/>
</dbReference>
<dbReference type="InterPro" id="IPR014015">
    <property type="entry name" value="Helicase_SF3_DNA-vir"/>
</dbReference>
<gene>
    <name evidence="6" type="ORF">Solumvirus6_5</name>
</gene>
<protein>
    <submittedName>
        <fullName evidence="6">VV D5-like helicase</fullName>
    </submittedName>
</protein>
<dbReference type="PROSITE" id="PS51206">
    <property type="entry name" value="SF3_HELICASE_1"/>
    <property type="match status" value="1"/>
</dbReference>
<evidence type="ECO:0000256" key="4">
    <source>
        <dbReference type="SAM" id="MobiDB-lite"/>
    </source>
</evidence>
<reference evidence="6" key="1">
    <citation type="submission" date="2018-10" db="EMBL/GenBank/DDBJ databases">
        <title>Hidden diversity of soil giant viruses.</title>
        <authorList>
            <person name="Schulz F."/>
            <person name="Alteio L."/>
            <person name="Goudeau D."/>
            <person name="Ryan E.M."/>
            <person name="Malmstrom R.R."/>
            <person name="Blanchard J."/>
            <person name="Woyke T."/>
        </authorList>
    </citation>
    <scope>NUCLEOTIDE SEQUENCE</scope>
    <source>
        <strain evidence="6">SMV1</strain>
    </source>
</reference>
<feature type="region of interest" description="Disordered" evidence="4">
    <location>
        <begin position="602"/>
        <end position="719"/>
    </location>
</feature>
<dbReference type="GO" id="GO:0005524">
    <property type="term" value="F:ATP binding"/>
    <property type="evidence" value="ECO:0007669"/>
    <property type="project" value="UniProtKB-KW"/>
</dbReference>
<dbReference type="PANTHER" id="PTHR35372">
    <property type="entry name" value="ATP BINDING PROTEIN-RELATED"/>
    <property type="match status" value="1"/>
</dbReference>
<feature type="compositionally biased region" description="Polar residues" evidence="4">
    <location>
        <begin position="668"/>
        <end position="677"/>
    </location>
</feature>
<evidence type="ECO:0000256" key="3">
    <source>
        <dbReference type="ARBA" id="ARBA00022840"/>
    </source>
</evidence>
<dbReference type="Gene3D" id="3.40.50.300">
    <property type="entry name" value="P-loop containing nucleotide triphosphate hydrolases"/>
    <property type="match status" value="1"/>
</dbReference>
<dbReference type="InterPro" id="IPR056443">
    <property type="entry name" value="AEP_C962R"/>
</dbReference>
<feature type="compositionally biased region" description="Basic and acidic residues" evidence="4">
    <location>
        <begin position="607"/>
        <end position="667"/>
    </location>
</feature>
<keyword evidence="2" id="KW-0378">Hydrolase</keyword>
<evidence type="ECO:0000259" key="5">
    <source>
        <dbReference type="PROSITE" id="PS51206"/>
    </source>
</evidence>
<proteinExistence type="predicted"/>
<dbReference type="PANTHER" id="PTHR35372:SF2">
    <property type="entry name" value="SF3 HELICASE DOMAIN-CONTAINING PROTEIN"/>
    <property type="match status" value="1"/>
</dbReference>
<dbReference type="GO" id="GO:0004386">
    <property type="term" value="F:helicase activity"/>
    <property type="evidence" value="ECO:0007669"/>
    <property type="project" value="UniProtKB-KW"/>
</dbReference>
<dbReference type="InterPro" id="IPR014819">
    <property type="entry name" value="PriCT_2"/>
</dbReference>
<dbReference type="Pfam" id="PF08707">
    <property type="entry name" value="PriCT_2"/>
    <property type="match status" value="1"/>
</dbReference>
<evidence type="ECO:0000313" key="6">
    <source>
        <dbReference type="EMBL" id="AYV86370.1"/>
    </source>
</evidence>
<accession>A0A3G5AGW4</accession>
<name>A0A3G5AGW4_9VIRU</name>
<feature type="domain" description="SF3 helicase" evidence="5">
    <location>
        <begin position="778"/>
        <end position="939"/>
    </location>
</feature>
<sequence length="1102" mass="126275">MSELIKLLESVSRKSEEYTHVLIEPERKKYAVDYGSMSKLYNGYCDLVSKSNELYLAEFAGSKFAPIIARFHLKYDKDKTGGEYFTSEFIHGIVACYQRAIKELFYPPQDSELGENAAYICFVLETDQYTVTDAPQQTRSPHEDTTFSGAKDTSFVSTELRDKDRLKEYDAYDIVLHFPFACVEQAHQKRELRNKILKLLRDKGSVIKEGCKEFIGSWEVALDSDYITKPILMYGSREGKGKPRLNVTSIIDLIPDNYFDDEDCEVPEIELESEEFDEIIKPERHSYVSQGLIKPDAFERHDESSIFWLPVILSVNYPLGKMTLRNDIQHKQSGVANINLIERYERGDITDLETAEILMDILNGQTRFGQYWCWISIGQALMGCSPDDKEKALNVWIKSTQKYSHRSESECRSQFKKFASSKLTVKTIAWYAREDNPKQFTAWHRDFCEGAIRKSINMTHTDVARAIHREYWLEYIATGDSNKNGWYEYRGHRWVNIGDALFLAKRISDDFVRKCEDIRSRTVVRQKETTDEKLRDECEKYIKGYTTLISKLKMRTFKTQITQECREFFYHEDAANLMDMNPALTGCLDGVIECVDQTSMPTSFGRNRADKSPGKGDVKGMESSRVKMNESTRGKKLEKDEKYTLGDSSRAKSDTKDYKEECKDEKYNINSQSTRSSRSPHRDGILGESSRAKDEKCKDEKCGCEKNEQKSPNSLRNGEIMTGRRGCAIFRPGKPEDFISKSTNISFIDETTKKRYTWDHDLVKALMDWITKVFPDQELREYFLRYSASILRGRNSDKLFMVFTGVGNNSKSMIIKLYEATLGQYVIKFPTSLFTGRRAQSSGPNPEIARAKNAKLGVAQEPGPNEELQAGIIKELTGGDSFYARHLHSNGGDVVALFKIILMCNGPPAVPNADRAVENRLRLVPFDSEWVVKPPEDPIEQFKQRKFKLDNSFEECIPQLAPAFLWLLTEYFERYVGYGISEIPARSKQVMTNYWHENDIYIIFINDCLYTPKDGYGNPDESAVLTVTKAYERFKQFYRDSCPKNKVPNLIAAKAQLIKRLGAIPAGKMGWVGLRIKDEVEDNNGVDGAKLISQMGSSGGKK</sequence>
<feature type="compositionally biased region" description="Basic and acidic residues" evidence="4">
    <location>
        <begin position="680"/>
        <end position="709"/>
    </location>
</feature>
<dbReference type="GO" id="GO:0016817">
    <property type="term" value="F:hydrolase activity, acting on acid anhydrides"/>
    <property type="evidence" value="ECO:0007669"/>
    <property type="project" value="InterPro"/>
</dbReference>
<evidence type="ECO:0000256" key="2">
    <source>
        <dbReference type="ARBA" id="ARBA00022801"/>
    </source>
</evidence>
<organism evidence="6">
    <name type="scientific">Solumvirus sp</name>
    <dbReference type="NCBI Taxonomy" id="2487773"/>
    <lineage>
        <taxon>Viruses</taxon>
        <taxon>Pithoviruses</taxon>
    </lineage>
</organism>
<keyword evidence="3" id="KW-0067">ATP-binding</keyword>